<dbReference type="EMBL" id="CAJVPI010000071">
    <property type="protein sequence ID" value="CAG8472943.1"/>
    <property type="molecule type" value="Genomic_DNA"/>
</dbReference>
<proteinExistence type="predicted"/>
<comment type="caution">
    <text evidence="10">The sequence shown here is derived from an EMBL/GenBank/DDBJ whole genome shotgun (WGS) entry which is preliminary data.</text>
</comment>
<keyword evidence="11" id="KW-1185">Reference proteome</keyword>
<dbReference type="GO" id="GO:0004664">
    <property type="term" value="F:prephenate dehydratase activity"/>
    <property type="evidence" value="ECO:0007669"/>
    <property type="project" value="UniProtKB-EC"/>
</dbReference>
<keyword evidence="3" id="KW-0028">Amino-acid biosynthesis</keyword>
<dbReference type="PANTHER" id="PTHR21022:SF19">
    <property type="entry name" value="PREPHENATE DEHYDRATASE-RELATED"/>
    <property type="match status" value="1"/>
</dbReference>
<comment type="catalytic activity">
    <reaction evidence="7">
        <text>prephenate + H(+) = 3-phenylpyruvate + CO2 + H2O</text>
        <dbReference type="Rhea" id="RHEA:21648"/>
        <dbReference type="ChEBI" id="CHEBI:15377"/>
        <dbReference type="ChEBI" id="CHEBI:15378"/>
        <dbReference type="ChEBI" id="CHEBI:16526"/>
        <dbReference type="ChEBI" id="CHEBI:18005"/>
        <dbReference type="ChEBI" id="CHEBI:29934"/>
        <dbReference type="EC" id="4.2.1.51"/>
    </reaction>
</comment>
<evidence type="ECO:0000256" key="3">
    <source>
        <dbReference type="ARBA" id="ARBA00022605"/>
    </source>
</evidence>
<comment type="pathway">
    <text evidence="1">Amino-acid biosynthesis; L-phenylalanine biosynthesis; phenylpyruvate from prephenate: step 1/1.</text>
</comment>
<dbReference type="NCBIfam" id="NF008865">
    <property type="entry name" value="PRK11898.1"/>
    <property type="match status" value="1"/>
</dbReference>
<dbReference type="CDD" id="cd13630">
    <property type="entry name" value="PBP2_PDT_1"/>
    <property type="match status" value="1"/>
</dbReference>
<dbReference type="SUPFAM" id="SSF53850">
    <property type="entry name" value="Periplasmic binding protein-like II"/>
    <property type="match status" value="1"/>
</dbReference>
<evidence type="ECO:0000259" key="8">
    <source>
        <dbReference type="PROSITE" id="PS51171"/>
    </source>
</evidence>
<accession>A0A9N8W441</accession>
<dbReference type="Gene3D" id="3.30.70.260">
    <property type="match status" value="1"/>
</dbReference>
<evidence type="ECO:0000313" key="10">
    <source>
        <dbReference type="EMBL" id="CAG8472943.1"/>
    </source>
</evidence>
<dbReference type="InterPro" id="IPR045865">
    <property type="entry name" value="ACT-like_dom_sf"/>
</dbReference>
<dbReference type="PROSITE" id="PS51671">
    <property type="entry name" value="ACT"/>
    <property type="match status" value="1"/>
</dbReference>
<evidence type="ECO:0000256" key="5">
    <source>
        <dbReference type="ARBA" id="ARBA00023222"/>
    </source>
</evidence>
<reference evidence="10" key="1">
    <citation type="submission" date="2021-06" db="EMBL/GenBank/DDBJ databases">
        <authorList>
            <person name="Kallberg Y."/>
            <person name="Tangrot J."/>
            <person name="Rosling A."/>
        </authorList>
    </citation>
    <scope>NUCLEOTIDE SEQUENCE</scope>
    <source>
        <strain evidence="10">BR232B</strain>
    </source>
</reference>
<organism evidence="10 11">
    <name type="scientific">Paraglomus brasilianum</name>
    <dbReference type="NCBI Taxonomy" id="144538"/>
    <lineage>
        <taxon>Eukaryota</taxon>
        <taxon>Fungi</taxon>
        <taxon>Fungi incertae sedis</taxon>
        <taxon>Mucoromycota</taxon>
        <taxon>Glomeromycotina</taxon>
        <taxon>Glomeromycetes</taxon>
        <taxon>Paraglomerales</taxon>
        <taxon>Paraglomeraceae</taxon>
        <taxon>Paraglomus</taxon>
    </lineage>
</organism>
<evidence type="ECO:0000256" key="2">
    <source>
        <dbReference type="ARBA" id="ARBA00013147"/>
    </source>
</evidence>
<keyword evidence="5" id="KW-0584">Phenylalanine biosynthesis</keyword>
<dbReference type="CDD" id="cd04905">
    <property type="entry name" value="ACT_CM-PDT"/>
    <property type="match status" value="1"/>
</dbReference>
<protein>
    <recommendedName>
        <fullName evidence="2">prephenate dehydratase</fullName>
        <ecNumber evidence="2">4.2.1.51</ecNumber>
    </recommendedName>
</protein>
<dbReference type="AlphaFoldDB" id="A0A9N8W441"/>
<dbReference type="Gene3D" id="3.40.190.10">
    <property type="entry name" value="Periplasmic binding protein-like II"/>
    <property type="match status" value="2"/>
</dbReference>
<name>A0A9N8W441_9GLOM</name>
<keyword evidence="4" id="KW-0057">Aromatic amino acid biosynthesis</keyword>
<evidence type="ECO:0000259" key="9">
    <source>
        <dbReference type="PROSITE" id="PS51671"/>
    </source>
</evidence>
<dbReference type="EC" id="4.2.1.51" evidence="2"/>
<sequence length="285" mass="31683">MSVVSLQEDISVAYLGPAGSYTHEAAQERFVGNNFAYKPYASISDIFDAVESRRTTCGIVPFENSTFGSVVTTLDCFIGSKLRISAEAYLPVHHNLLSKSKLSELKKVYSHPQALGQCKKWLATHLPGVALVEVASTSYAAELAKEDPEAAAIASLMCAELYSLNVIERDIEDGKNNTTRFFILGGSTSTRTGDDKTYFLFTVDHRKPGALCDALKVFKDHEINLTKIDSRPSQQRPWHYAFFVEFQGHLEDENVQGALEKLKELCPNAKELGSYPNQRPKEDTY</sequence>
<dbReference type="SUPFAM" id="SSF55021">
    <property type="entry name" value="ACT-like"/>
    <property type="match status" value="1"/>
</dbReference>
<dbReference type="GO" id="GO:0005737">
    <property type="term" value="C:cytoplasm"/>
    <property type="evidence" value="ECO:0007669"/>
    <property type="project" value="TreeGrafter"/>
</dbReference>
<feature type="domain" description="ACT" evidence="9">
    <location>
        <begin position="199"/>
        <end position="277"/>
    </location>
</feature>
<dbReference type="Pfam" id="PF01842">
    <property type="entry name" value="ACT"/>
    <property type="match status" value="1"/>
</dbReference>
<evidence type="ECO:0000256" key="7">
    <source>
        <dbReference type="ARBA" id="ARBA00047848"/>
    </source>
</evidence>
<dbReference type="FunFam" id="3.30.70.260:FF:000012">
    <property type="entry name" value="Prephenate dehydratase"/>
    <property type="match status" value="1"/>
</dbReference>
<dbReference type="PANTHER" id="PTHR21022">
    <property type="entry name" value="PREPHENATE DEHYDRATASE P PROTEIN"/>
    <property type="match status" value="1"/>
</dbReference>
<dbReference type="OrthoDB" id="983542at2759"/>
<evidence type="ECO:0000313" key="11">
    <source>
        <dbReference type="Proteomes" id="UP000789739"/>
    </source>
</evidence>
<evidence type="ECO:0000256" key="4">
    <source>
        <dbReference type="ARBA" id="ARBA00023141"/>
    </source>
</evidence>
<evidence type="ECO:0000256" key="1">
    <source>
        <dbReference type="ARBA" id="ARBA00004741"/>
    </source>
</evidence>
<gene>
    <name evidence="10" type="ORF">PBRASI_LOCUS1164</name>
</gene>
<dbReference type="GO" id="GO:0009094">
    <property type="term" value="P:L-phenylalanine biosynthetic process"/>
    <property type="evidence" value="ECO:0007669"/>
    <property type="project" value="UniProtKB-KW"/>
</dbReference>
<dbReference type="PROSITE" id="PS51171">
    <property type="entry name" value="PREPHENATE_DEHYDR_3"/>
    <property type="match status" value="1"/>
</dbReference>
<dbReference type="InterPro" id="IPR002912">
    <property type="entry name" value="ACT_dom"/>
</dbReference>
<dbReference type="FunFam" id="3.40.190.10:FF:000034">
    <property type="entry name" value="Chorismate mutase/prephenate dehydratase"/>
    <property type="match status" value="1"/>
</dbReference>
<dbReference type="InterPro" id="IPR001086">
    <property type="entry name" value="Preph_deHydtase"/>
</dbReference>
<dbReference type="PIRSF" id="PIRSF001500">
    <property type="entry name" value="Chor_mut_pdt_Ppr"/>
    <property type="match status" value="1"/>
</dbReference>
<evidence type="ECO:0000256" key="6">
    <source>
        <dbReference type="ARBA" id="ARBA00023239"/>
    </source>
</evidence>
<dbReference type="InterPro" id="IPR008242">
    <property type="entry name" value="Chor_mutase/pphenate_deHydtase"/>
</dbReference>
<dbReference type="Pfam" id="PF00800">
    <property type="entry name" value="PDT"/>
    <property type="match status" value="1"/>
</dbReference>
<dbReference type="Proteomes" id="UP000789739">
    <property type="component" value="Unassembled WGS sequence"/>
</dbReference>
<keyword evidence="6" id="KW-0456">Lyase</keyword>
<feature type="domain" description="Prephenate dehydratase" evidence="8">
    <location>
        <begin position="11"/>
        <end position="186"/>
    </location>
</feature>